<keyword evidence="1" id="KW-1133">Transmembrane helix</keyword>
<dbReference type="EMBL" id="JARYGZ010000001">
    <property type="protein sequence ID" value="MDH7638439.1"/>
    <property type="molecule type" value="Genomic_DNA"/>
</dbReference>
<evidence type="ECO:0000313" key="3">
    <source>
        <dbReference type="Proteomes" id="UP001160625"/>
    </source>
</evidence>
<keyword evidence="3" id="KW-1185">Reference proteome</keyword>
<evidence type="ECO:0000313" key="2">
    <source>
        <dbReference type="EMBL" id="MDH7638439.1"/>
    </source>
</evidence>
<organism evidence="2 3">
    <name type="scientific">Sphingomonas oryzagri</name>
    <dbReference type="NCBI Taxonomy" id="3042314"/>
    <lineage>
        <taxon>Bacteria</taxon>
        <taxon>Pseudomonadati</taxon>
        <taxon>Pseudomonadota</taxon>
        <taxon>Alphaproteobacteria</taxon>
        <taxon>Sphingomonadales</taxon>
        <taxon>Sphingomonadaceae</taxon>
        <taxon>Sphingomonas</taxon>
    </lineage>
</organism>
<keyword evidence="1" id="KW-0472">Membrane</keyword>
<evidence type="ECO:0000256" key="1">
    <source>
        <dbReference type="SAM" id="Phobius"/>
    </source>
</evidence>
<proteinExistence type="predicted"/>
<feature type="transmembrane region" description="Helical" evidence="1">
    <location>
        <begin position="20"/>
        <end position="41"/>
    </location>
</feature>
<reference evidence="2" key="1">
    <citation type="submission" date="2023-04" db="EMBL/GenBank/DDBJ databases">
        <title>Sphingomonas sp. MAHUQ-71 isolated from rice field.</title>
        <authorList>
            <person name="Huq M.A."/>
        </authorList>
    </citation>
    <scope>NUCLEOTIDE SEQUENCE</scope>
    <source>
        <strain evidence="2">MAHUQ-71</strain>
    </source>
</reference>
<comment type="caution">
    <text evidence="2">The sequence shown here is derived from an EMBL/GenBank/DDBJ whole genome shotgun (WGS) entry which is preliminary data.</text>
</comment>
<keyword evidence="1" id="KW-0812">Transmembrane</keyword>
<gene>
    <name evidence="2" type="ORF">QGN17_06820</name>
</gene>
<name>A0ABT6MZF5_9SPHN</name>
<protein>
    <submittedName>
        <fullName evidence="2">Uncharacterized protein</fullName>
    </submittedName>
</protein>
<accession>A0ABT6MZF5</accession>
<dbReference type="RefSeq" id="WP_281043745.1">
    <property type="nucleotide sequence ID" value="NZ_JARYGZ010000001.1"/>
</dbReference>
<dbReference type="Proteomes" id="UP001160625">
    <property type="component" value="Unassembled WGS sequence"/>
</dbReference>
<sequence length="216" mass="23478">MNDVPETPMERARRKSRLRWITLGEAVAVSAVIISGLGLWMNYQDRRDARADKVAEATKGMTRAPFHLKAEANGSGSSLTLAPVNADDVIQGQSIRFPPSFGLSPVTTTSDARIDADWFASALKADRKKRELPDETAGDERVPVMIETDYLANGETKSARSYYDIGYALEGHFLGGASVKLRGLSLIGVAATQDTPADQRLAGLWSLRAGKVKEKK</sequence>